<protein>
    <submittedName>
        <fullName evidence="2">Uncharacterized protein LOC106809881</fullName>
    </submittedName>
</protein>
<keyword evidence="1" id="KW-1185">Reference proteome</keyword>
<organism evidence="1 2">
    <name type="scientific">Priapulus caudatus</name>
    <name type="common">Priapulid worm</name>
    <dbReference type="NCBI Taxonomy" id="37621"/>
    <lineage>
        <taxon>Eukaryota</taxon>
        <taxon>Metazoa</taxon>
        <taxon>Ecdysozoa</taxon>
        <taxon>Scalidophora</taxon>
        <taxon>Priapulida</taxon>
        <taxon>Priapulimorpha</taxon>
        <taxon>Priapulimorphida</taxon>
        <taxon>Priapulidae</taxon>
        <taxon>Priapulus</taxon>
    </lineage>
</organism>
<dbReference type="GeneID" id="106809881"/>
<sequence>MRRHSQYDRPSLHHSRLLALASCRNHTAQNTWIRKRWAGSCSDDGGCMDLRLTLIQIRFSPVSVHFRHTDAFQGVGVFVFNILLNNELMDELGRISSGETRNATTDEGLPIEYRLADKEE</sequence>
<reference evidence="2" key="1">
    <citation type="submission" date="2025-08" db="UniProtKB">
        <authorList>
            <consortium name="RefSeq"/>
        </authorList>
    </citation>
    <scope>IDENTIFICATION</scope>
</reference>
<name>A0ABM1E8T2_PRICU</name>
<evidence type="ECO:0000313" key="2">
    <source>
        <dbReference type="RefSeq" id="XP_014668603.1"/>
    </source>
</evidence>
<accession>A0ABM1E8T2</accession>
<dbReference type="RefSeq" id="XP_014668603.1">
    <property type="nucleotide sequence ID" value="XM_014813117.1"/>
</dbReference>
<evidence type="ECO:0000313" key="1">
    <source>
        <dbReference type="Proteomes" id="UP000695022"/>
    </source>
</evidence>
<gene>
    <name evidence="2" type="primary">LOC106809881</name>
</gene>
<proteinExistence type="predicted"/>
<dbReference type="Proteomes" id="UP000695022">
    <property type="component" value="Unplaced"/>
</dbReference>